<dbReference type="PANTHER" id="PTHR43755">
    <property type="match status" value="1"/>
</dbReference>
<dbReference type="GO" id="GO:0016491">
    <property type="term" value="F:oxidoreductase activity"/>
    <property type="evidence" value="ECO:0007669"/>
    <property type="project" value="UniProtKB-KW"/>
</dbReference>
<sequence>MSTKRIVIAGAGIGGLSVIKELRESGVALDDAEITLIDENFEHYLGFTLPWVMRGWRTADSIPIRPSEAGLAGIRTIRATVTGVDAAPKEVVLDDGERVPFDALVLALGARNAPHRVPGLQQAVDAGIAVHFYATADAERAHRALSEFPGGRLVFLVASMPFRCPVAPYEGAFLAADLLAERGVRDRTEIDVYTPEPQPMPSAGPDVGLELAQHVRDAGIGLHPLHQVTEVDAAAKTVRFANGENAPFDLLVFVPPHEPALSLDGAGWIPVDRASMGTGHDGIWAIGDLSSVTSPTDRPLPKAAIFARNGAAAVARNVLHHLGLDDATAALSGLGYCYIDTGAHESARGQGDFFAEPHPDVTLTPASVQLHEEKMREEQQWRSYWE</sequence>
<feature type="domain" description="FAD/NAD(P)-binding" evidence="1">
    <location>
        <begin position="5"/>
        <end position="124"/>
    </location>
</feature>
<dbReference type="PANTHER" id="PTHR43755:SF1">
    <property type="entry name" value="FAD-DEPENDENT PYRIDINE NUCLEOTIDE-DISULPHIDE OXIDOREDUCTASE"/>
    <property type="match status" value="1"/>
</dbReference>
<evidence type="ECO:0000259" key="1">
    <source>
        <dbReference type="Pfam" id="PF07992"/>
    </source>
</evidence>
<comment type="caution">
    <text evidence="2">The sequence shown here is derived from an EMBL/GenBank/DDBJ whole genome shotgun (WGS) entry which is preliminary data.</text>
</comment>
<dbReference type="Proteomes" id="UP001178281">
    <property type="component" value="Unassembled WGS sequence"/>
</dbReference>
<dbReference type="AlphaFoldDB" id="A0AA90NCX6"/>
<dbReference type="InterPro" id="IPR052541">
    <property type="entry name" value="SQRD"/>
</dbReference>
<keyword evidence="2" id="KW-0560">Oxidoreductase</keyword>
<dbReference type="EC" id="1.-.-.-" evidence="2"/>
<protein>
    <submittedName>
        <fullName evidence="2">FAD/NAD(P)-binding oxidoreductase</fullName>
        <ecNumber evidence="2">1.-.-.-</ecNumber>
    </submittedName>
</protein>
<dbReference type="InterPro" id="IPR023753">
    <property type="entry name" value="FAD/NAD-binding_dom"/>
</dbReference>
<dbReference type="EMBL" id="JAUTIX010000008">
    <property type="protein sequence ID" value="MDP0400066.1"/>
    <property type="molecule type" value="Genomic_DNA"/>
</dbReference>
<evidence type="ECO:0000313" key="2">
    <source>
        <dbReference type="EMBL" id="MDP0400066.1"/>
    </source>
</evidence>
<keyword evidence="3" id="KW-1185">Reference proteome</keyword>
<reference evidence="2" key="1">
    <citation type="submission" date="2023-08" db="EMBL/GenBank/DDBJ databases">
        <title>The draft genome of Tsukamurella strandjordii strain 050030.</title>
        <authorList>
            <person name="Zhao F."/>
            <person name="Feng Y."/>
            <person name="Zong Z."/>
        </authorList>
    </citation>
    <scope>NUCLEOTIDE SEQUENCE</scope>
    <source>
        <strain evidence="2">050030</strain>
    </source>
</reference>
<dbReference type="Gene3D" id="3.50.50.100">
    <property type="match status" value="1"/>
</dbReference>
<evidence type="ECO:0000313" key="3">
    <source>
        <dbReference type="Proteomes" id="UP001178281"/>
    </source>
</evidence>
<dbReference type="RefSeq" id="WP_305112526.1">
    <property type="nucleotide sequence ID" value="NZ_JAUTIX010000008.1"/>
</dbReference>
<accession>A0AA90NCX6</accession>
<gene>
    <name evidence="2" type="ORF">Q7X28_19285</name>
</gene>
<dbReference type="SUPFAM" id="SSF51905">
    <property type="entry name" value="FAD/NAD(P)-binding domain"/>
    <property type="match status" value="2"/>
</dbReference>
<name>A0AA90NCX6_9ACTN</name>
<dbReference type="InterPro" id="IPR036188">
    <property type="entry name" value="FAD/NAD-bd_sf"/>
</dbReference>
<dbReference type="Pfam" id="PF07992">
    <property type="entry name" value="Pyr_redox_2"/>
    <property type="match status" value="1"/>
</dbReference>
<organism evidence="2 3">
    <name type="scientific">Tsukamurella strandjordii</name>
    <dbReference type="NCBI Taxonomy" id="147577"/>
    <lineage>
        <taxon>Bacteria</taxon>
        <taxon>Bacillati</taxon>
        <taxon>Actinomycetota</taxon>
        <taxon>Actinomycetes</taxon>
        <taxon>Mycobacteriales</taxon>
        <taxon>Tsukamurellaceae</taxon>
        <taxon>Tsukamurella</taxon>
    </lineage>
</organism>
<proteinExistence type="predicted"/>